<evidence type="ECO:0008006" key="9">
    <source>
        <dbReference type="Google" id="ProtNLM"/>
    </source>
</evidence>
<name>A0ABU1K1V8_9FLAO</name>
<accession>A0ABU1K1V8</accession>
<dbReference type="PANTHER" id="PTHR39087:SF2">
    <property type="entry name" value="UPF0104 MEMBRANE PROTEIN MJ1595"/>
    <property type="match status" value="1"/>
</dbReference>
<evidence type="ECO:0000256" key="1">
    <source>
        <dbReference type="ARBA" id="ARBA00004651"/>
    </source>
</evidence>
<evidence type="ECO:0000256" key="4">
    <source>
        <dbReference type="ARBA" id="ARBA00022989"/>
    </source>
</evidence>
<evidence type="ECO:0000256" key="5">
    <source>
        <dbReference type="ARBA" id="ARBA00023136"/>
    </source>
</evidence>
<feature type="transmembrane region" description="Helical" evidence="6">
    <location>
        <begin position="245"/>
        <end position="261"/>
    </location>
</feature>
<evidence type="ECO:0000313" key="8">
    <source>
        <dbReference type="Proteomes" id="UP001257659"/>
    </source>
</evidence>
<dbReference type="Pfam" id="PF03706">
    <property type="entry name" value="LPG_synthase_TM"/>
    <property type="match status" value="1"/>
</dbReference>
<keyword evidence="4 6" id="KW-1133">Transmembrane helix</keyword>
<keyword evidence="3 6" id="KW-0812">Transmembrane</keyword>
<comment type="subcellular location">
    <subcellularLocation>
        <location evidence="1">Cell membrane</location>
        <topology evidence="1">Multi-pass membrane protein</topology>
    </subcellularLocation>
</comment>
<keyword evidence="8" id="KW-1185">Reference proteome</keyword>
<feature type="transmembrane region" description="Helical" evidence="6">
    <location>
        <begin position="215"/>
        <end position="239"/>
    </location>
</feature>
<dbReference type="InterPro" id="IPR022791">
    <property type="entry name" value="L-PG_synthase/AglD"/>
</dbReference>
<evidence type="ECO:0000256" key="6">
    <source>
        <dbReference type="SAM" id="Phobius"/>
    </source>
</evidence>
<protein>
    <recommendedName>
        <fullName evidence="9">Lysylphosphatidylglycerol synthase-like protein</fullName>
    </recommendedName>
</protein>
<dbReference type="Proteomes" id="UP001257659">
    <property type="component" value="Unassembled WGS sequence"/>
</dbReference>
<keyword evidence="5 6" id="KW-0472">Membrane</keyword>
<reference evidence="7 8" key="1">
    <citation type="submission" date="2023-07" db="EMBL/GenBank/DDBJ databases">
        <title>Genomic Encyclopedia of Type Strains, Phase IV (KMG-IV): sequencing the most valuable type-strain genomes for metagenomic binning, comparative biology and taxonomic classification.</title>
        <authorList>
            <person name="Goeker M."/>
        </authorList>
    </citation>
    <scope>NUCLEOTIDE SEQUENCE [LARGE SCALE GENOMIC DNA]</scope>
    <source>
        <strain evidence="7 8">DSM 102814</strain>
    </source>
</reference>
<organism evidence="7 8">
    <name type="scientific">Mesonia maritima</name>
    <dbReference type="NCBI Taxonomy" id="1793873"/>
    <lineage>
        <taxon>Bacteria</taxon>
        <taxon>Pseudomonadati</taxon>
        <taxon>Bacteroidota</taxon>
        <taxon>Flavobacteriia</taxon>
        <taxon>Flavobacteriales</taxon>
        <taxon>Flavobacteriaceae</taxon>
        <taxon>Mesonia</taxon>
    </lineage>
</organism>
<evidence type="ECO:0000313" key="7">
    <source>
        <dbReference type="EMBL" id="MDR6299587.1"/>
    </source>
</evidence>
<dbReference type="NCBIfam" id="TIGR00374">
    <property type="entry name" value="flippase-like domain"/>
    <property type="match status" value="1"/>
</dbReference>
<feature type="transmembrane region" description="Helical" evidence="6">
    <location>
        <begin position="160"/>
        <end position="183"/>
    </location>
</feature>
<gene>
    <name evidence="7" type="ORF">GGR31_000203</name>
</gene>
<keyword evidence="2" id="KW-1003">Cell membrane</keyword>
<feature type="transmembrane region" description="Helical" evidence="6">
    <location>
        <begin position="130"/>
        <end position="148"/>
    </location>
</feature>
<comment type="caution">
    <text evidence="7">The sequence shown here is derived from an EMBL/GenBank/DDBJ whole genome shotgun (WGS) entry which is preliminary data.</text>
</comment>
<dbReference type="RefSeq" id="WP_309726409.1">
    <property type="nucleotide sequence ID" value="NZ_JAVDQA010000001.1"/>
</dbReference>
<evidence type="ECO:0000256" key="3">
    <source>
        <dbReference type="ARBA" id="ARBA00022692"/>
    </source>
</evidence>
<evidence type="ECO:0000256" key="2">
    <source>
        <dbReference type="ARBA" id="ARBA00022475"/>
    </source>
</evidence>
<dbReference type="PANTHER" id="PTHR39087">
    <property type="entry name" value="UPF0104 MEMBRANE PROTEIN MJ1595"/>
    <property type="match status" value="1"/>
</dbReference>
<feature type="transmembrane region" description="Helical" evidence="6">
    <location>
        <begin position="291"/>
        <end position="318"/>
    </location>
</feature>
<dbReference type="EMBL" id="JAVDQA010000001">
    <property type="protein sequence ID" value="MDR6299587.1"/>
    <property type="molecule type" value="Genomic_DNA"/>
</dbReference>
<proteinExistence type="predicted"/>
<sequence length="322" mass="35817">MKKKKGIKILKTLLPLALGVFLIFYSVNSATPAEREKLINNILEADPIWLVLSAFCGILSHLSRAYRWKYLLAPMGYKLRLHNSFMAVMAGYLANLGIPRSGEVLRGATIANYEDIPFEKTFGTIISERVADLIMLLIILGITIFFQANTILPYFQSHNINPFFTIIILLILIVFGIIFLKIIQRSSNPFLMKVKTFGKGILEGMKSILKMKNTFAFLAHTIFIWAMYILMFYLVKFAVPGTTDLSLDAILVAFVIGSFAISVTNGGIGIYPIAIGAVLLLFGIPKEDGEAFGWVIWGTQTLLNLVIGGLSMIFLPLVNPKK</sequence>
<feature type="transmembrane region" description="Helical" evidence="6">
    <location>
        <begin position="48"/>
        <end position="66"/>
    </location>
</feature>